<dbReference type="PANTHER" id="PTHR23416">
    <property type="entry name" value="SIALIC ACID SYNTHASE-RELATED"/>
    <property type="match status" value="1"/>
</dbReference>
<protein>
    <submittedName>
        <fullName evidence="3">Maltose O-acetyltransferase</fullName>
    </submittedName>
</protein>
<sequence>MTVEQFRKHMAEGLPVENGSEAHLLMHEMAQEALRITAEINSRYHEPAELHRLLTLLWGHDFPDSVGMFPPFGTDCGKNTWVGERTFINMGCKFQDQGGIFIGNDCLIGHNATLCTINHHPDPERRGDMVFKPIRIADKVWLGANVTVCPGVTIGEGAIVAAGAVVTKDVAPRTVVGGVPAQFIKELSYPETE</sequence>
<dbReference type="InterPro" id="IPR011004">
    <property type="entry name" value="Trimer_LpxA-like_sf"/>
</dbReference>
<keyword evidence="2 3" id="KW-0808">Transferase</keyword>
<accession>J9G7W7</accession>
<comment type="similarity">
    <text evidence="1">Belongs to the transferase hexapeptide repeat family.</text>
</comment>
<gene>
    <name evidence="3" type="ORF">EVA_08537</name>
</gene>
<dbReference type="GO" id="GO:0008374">
    <property type="term" value="F:O-acyltransferase activity"/>
    <property type="evidence" value="ECO:0007669"/>
    <property type="project" value="TreeGrafter"/>
</dbReference>
<dbReference type="PROSITE" id="PS00101">
    <property type="entry name" value="HEXAPEP_TRANSFERASES"/>
    <property type="match status" value="1"/>
</dbReference>
<comment type="caution">
    <text evidence="3">The sequence shown here is derived from an EMBL/GenBank/DDBJ whole genome shotgun (WGS) entry which is preliminary data.</text>
</comment>
<dbReference type="AlphaFoldDB" id="J9G7W7"/>
<dbReference type="InterPro" id="IPR001451">
    <property type="entry name" value="Hexapep"/>
</dbReference>
<dbReference type="SUPFAM" id="SSF51161">
    <property type="entry name" value="Trimeric LpxA-like enzymes"/>
    <property type="match status" value="1"/>
</dbReference>
<dbReference type="Pfam" id="PF14602">
    <property type="entry name" value="Hexapep_2"/>
    <property type="match status" value="1"/>
</dbReference>
<dbReference type="EMBL" id="AMCI01002200">
    <property type="protein sequence ID" value="EJX03357.1"/>
    <property type="molecule type" value="Genomic_DNA"/>
</dbReference>
<evidence type="ECO:0000313" key="3">
    <source>
        <dbReference type="EMBL" id="EJX03357.1"/>
    </source>
</evidence>
<dbReference type="Pfam" id="PF00132">
    <property type="entry name" value="Hexapep"/>
    <property type="match status" value="1"/>
</dbReference>
<organism evidence="3">
    <name type="scientific">gut metagenome</name>
    <dbReference type="NCBI Taxonomy" id="749906"/>
    <lineage>
        <taxon>unclassified sequences</taxon>
        <taxon>metagenomes</taxon>
        <taxon>organismal metagenomes</taxon>
    </lineage>
</organism>
<evidence type="ECO:0000256" key="2">
    <source>
        <dbReference type="ARBA" id="ARBA00022679"/>
    </source>
</evidence>
<reference evidence="3" key="1">
    <citation type="journal article" date="2012" name="PLoS ONE">
        <title>Gene sets for utilization of primary and secondary nutrition supplies in the distal gut of endangered iberian lynx.</title>
        <authorList>
            <person name="Alcaide M."/>
            <person name="Messina E."/>
            <person name="Richter M."/>
            <person name="Bargiela R."/>
            <person name="Peplies J."/>
            <person name="Huws S.A."/>
            <person name="Newbold C.J."/>
            <person name="Golyshin P.N."/>
            <person name="Simon M.A."/>
            <person name="Lopez G."/>
            <person name="Yakimov M.M."/>
            <person name="Ferrer M."/>
        </authorList>
    </citation>
    <scope>NUCLEOTIDE SEQUENCE</scope>
</reference>
<name>J9G7W7_9ZZZZ</name>
<proteinExistence type="inferred from homology"/>
<evidence type="ECO:0000256" key="1">
    <source>
        <dbReference type="ARBA" id="ARBA00007274"/>
    </source>
</evidence>
<dbReference type="InterPro" id="IPR018357">
    <property type="entry name" value="Hexapep_transf_CS"/>
</dbReference>
<dbReference type="Gene3D" id="2.160.10.10">
    <property type="entry name" value="Hexapeptide repeat proteins"/>
    <property type="match status" value="1"/>
</dbReference>
<dbReference type="InterPro" id="IPR051159">
    <property type="entry name" value="Hexapeptide_acetyltransf"/>
</dbReference>
<dbReference type="PANTHER" id="PTHR23416:SF23">
    <property type="entry name" value="ACETYLTRANSFERASE C18B11.09C-RELATED"/>
    <property type="match status" value="1"/>
</dbReference>